<sequence length="430" mass="45556">MSWSPFTATSTVSIPNAAPIVTTITGSTWVQPPAGVPTGPTSSTAFESKIGSSGAFSSQQPTSWTQPTGGSPSTNHTTHVDGPNMQPTTTAIDASIPSSGVPAGAVAGIAIGCAAIGLLSGLLAACILLRRKGRYKGRTADTVVVRHEPKKYSSEILSDVQLNQFLPEATPDRDIAQEVRSLGGLIHQHVDNYYHSKPVNASFRSLSATLQSLGLAGVTSSSATYTQNIAALCLDPKTRQSALCHVIMCAAFGSIDFHSQNSLLPSMLPRPVASFIQAMFPTERGRSADAQVAALALRKWRSLSVFLLHPSRNLRTPLPIDNAAVTLQAEELAKVLNPFLRIFVETDPGVIRQQGAHLEAVIVECTKLGHVLLSHPCDWGLVTEVAPSKQGVTGLVVEAGLEKLSDRDGPPYPRPRTVVEPVAVYYDSTG</sequence>
<keyword evidence="2" id="KW-0472">Membrane</keyword>
<comment type="caution">
    <text evidence="3">The sequence shown here is derived from an EMBL/GenBank/DDBJ whole genome shotgun (WGS) entry which is preliminary data.</text>
</comment>
<dbReference type="EMBL" id="AZNH01000062">
    <property type="protein sequence ID" value="KID83299.1"/>
    <property type="molecule type" value="Genomic_DNA"/>
</dbReference>
<evidence type="ECO:0000256" key="2">
    <source>
        <dbReference type="SAM" id="Phobius"/>
    </source>
</evidence>
<reference evidence="3 4" key="1">
    <citation type="journal article" date="2014" name="Proc. Natl. Acad. Sci. U.S.A.">
        <title>Trajectory and genomic determinants of fungal-pathogen speciation and host adaptation.</title>
        <authorList>
            <person name="Hu X."/>
            <person name="Xiao G."/>
            <person name="Zheng P."/>
            <person name="Shang Y."/>
            <person name="Su Y."/>
            <person name="Zhang X."/>
            <person name="Liu X."/>
            <person name="Zhan S."/>
            <person name="St Leger R.J."/>
            <person name="Wang C."/>
        </authorList>
    </citation>
    <scope>NUCLEOTIDE SEQUENCE [LARGE SCALE GENOMIC DNA]</scope>
    <source>
        <strain evidence="3 4">ARSEF 977</strain>
    </source>
</reference>
<evidence type="ECO:0000313" key="4">
    <source>
        <dbReference type="Proteomes" id="UP000031192"/>
    </source>
</evidence>
<gene>
    <name evidence="3" type="ORF">MGU_09390</name>
</gene>
<feature type="region of interest" description="Disordered" evidence="1">
    <location>
        <begin position="27"/>
        <end position="93"/>
    </location>
</feature>
<keyword evidence="2" id="KW-1133">Transmembrane helix</keyword>
<accession>A0A0B4HUW8</accession>
<dbReference type="AlphaFoldDB" id="A0A0B4HUW8"/>
<keyword evidence="4" id="KW-1185">Reference proteome</keyword>
<name>A0A0B4HUW8_METGA</name>
<feature type="compositionally biased region" description="Polar residues" evidence="1">
    <location>
        <begin position="39"/>
        <end position="77"/>
    </location>
</feature>
<keyword evidence="2" id="KW-0812">Transmembrane</keyword>
<evidence type="ECO:0000313" key="3">
    <source>
        <dbReference type="EMBL" id="KID83299.1"/>
    </source>
</evidence>
<dbReference type="HOGENOM" id="CLU_039749_2_0_1"/>
<feature type="transmembrane region" description="Helical" evidence="2">
    <location>
        <begin position="105"/>
        <end position="129"/>
    </location>
</feature>
<proteinExistence type="predicted"/>
<protein>
    <submittedName>
        <fullName evidence="3">Uncharacterized protein</fullName>
    </submittedName>
</protein>
<dbReference type="Proteomes" id="UP000031192">
    <property type="component" value="Unassembled WGS sequence"/>
</dbReference>
<organism evidence="3 4">
    <name type="scientific">Metarhizium guizhouense (strain ARSEF 977)</name>
    <dbReference type="NCBI Taxonomy" id="1276136"/>
    <lineage>
        <taxon>Eukaryota</taxon>
        <taxon>Fungi</taxon>
        <taxon>Dikarya</taxon>
        <taxon>Ascomycota</taxon>
        <taxon>Pezizomycotina</taxon>
        <taxon>Sordariomycetes</taxon>
        <taxon>Hypocreomycetidae</taxon>
        <taxon>Hypocreales</taxon>
        <taxon>Clavicipitaceae</taxon>
        <taxon>Metarhizium</taxon>
    </lineage>
</organism>
<evidence type="ECO:0000256" key="1">
    <source>
        <dbReference type="SAM" id="MobiDB-lite"/>
    </source>
</evidence>